<evidence type="ECO:0000256" key="4">
    <source>
        <dbReference type="RuleBase" id="RU003719"/>
    </source>
</evidence>
<evidence type="ECO:0000256" key="2">
    <source>
        <dbReference type="ARBA" id="ARBA00023002"/>
    </source>
</evidence>
<feature type="domain" description="D-isomer specific 2-hydroxyacid dehydrogenase NAD-binding" evidence="6">
    <location>
        <begin position="111"/>
        <end position="291"/>
    </location>
</feature>
<dbReference type="SUPFAM" id="SSF52283">
    <property type="entry name" value="Formate/glycerate dehydrogenase catalytic domain-like"/>
    <property type="match status" value="1"/>
</dbReference>
<dbReference type="PANTHER" id="PTHR43761">
    <property type="entry name" value="D-ISOMER SPECIFIC 2-HYDROXYACID DEHYDROGENASE FAMILY PROTEIN (AFU_ORTHOLOGUE AFUA_1G13630)"/>
    <property type="match status" value="1"/>
</dbReference>
<dbReference type="RefSeq" id="WP_180158007.1">
    <property type="nucleotide sequence ID" value="NZ_JACCEM010000011.1"/>
</dbReference>
<protein>
    <submittedName>
        <fullName evidence="7">D-2-hydroxyacid dehydrogenase</fullName>
    </submittedName>
</protein>
<accession>A0A853G4U1</accession>
<organism evidence="7 8">
    <name type="scientific">Parapusillimonas granuli</name>
    <dbReference type="NCBI Taxonomy" id="380911"/>
    <lineage>
        <taxon>Bacteria</taxon>
        <taxon>Pseudomonadati</taxon>
        <taxon>Pseudomonadota</taxon>
        <taxon>Betaproteobacteria</taxon>
        <taxon>Burkholderiales</taxon>
        <taxon>Alcaligenaceae</taxon>
        <taxon>Parapusillimonas</taxon>
    </lineage>
</organism>
<dbReference type="InterPro" id="IPR006140">
    <property type="entry name" value="D-isomer_DH_NAD-bd"/>
</dbReference>
<sequence length="327" mass="35624">MAAQPLQIVFLDRDTISPSTVLRKPSFPHEFKVHARTRPEEVAERIAQADIVIVNKVPVRREAIEQAARLKMIALAATGTDNVDLGACERKGVVVSNIRRYAVNTVPEHTFALIFALRRSIVAYRESVKAGRWQEAGQFCYFDYPIKDLAGSTLGIIGEGVLGQSVAAMGRALGMRVLFAGRKGAGRQGSLYTPFEQLIAESDVITLHCPLNEHTRDLISDAEFRLMTRKPLLINTARGGLVNDEALARAMRSGVLGGAGFDVTTPEPPPADHPLMQLLDLPNFILTPHVAWASQEAIQGLADQLIDNIDAFHAGAPRNVVRPAARG</sequence>
<dbReference type="InterPro" id="IPR050418">
    <property type="entry name" value="D-iso_2-hydroxyacid_DH_PdxB"/>
</dbReference>
<comment type="similarity">
    <text evidence="1 4">Belongs to the D-isomer specific 2-hydroxyacid dehydrogenase family.</text>
</comment>
<keyword evidence="8" id="KW-1185">Reference proteome</keyword>
<dbReference type="Pfam" id="PF00389">
    <property type="entry name" value="2-Hacid_dh"/>
    <property type="match status" value="1"/>
</dbReference>
<dbReference type="SUPFAM" id="SSF51735">
    <property type="entry name" value="NAD(P)-binding Rossmann-fold domains"/>
    <property type="match status" value="1"/>
</dbReference>
<evidence type="ECO:0000313" key="8">
    <source>
        <dbReference type="Proteomes" id="UP000559809"/>
    </source>
</evidence>
<keyword evidence="3" id="KW-0520">NAD</keyword>
<dbReference type="InterPro" id="IPR006139">
    <property type="entry name" value="D-isomer_2_OHA_DH_cat_dom"/>
</dbReference>
<gene>
    <name evidence="7" type="ORF">H0A72_18620</name>
</gene>
<keyword evidence="2 4" id="KW-0560">Oxidoreductase</keyword>
<name>A0A853G4U1_9BURK</name>
<proteinExistence type="inferred from homology"/>
<reference evidence="7 8" key="1">
    <citation type="submission" date="2020-07" db="EMBL/GenBank/DDBJ databases">
        <title>Taxonomic revisions and descriptions of new bacterial species based on genomic comparisons in the high-G+C-content subgroup of the family Alcaligenaceae.</title>
        <authorList>
            <person name="Szabo A."/>
            <person name="Felfoldi T."/>
        </authorList>
    </citation>
    <scope>NUCLEOTIDE SEQUENCE [LARGE SCALE GENOMIC DNA]</scope>
    <source>
        <strain evidence="7 8">LMG 24012</strain>
    </source>
</reference>
<dbReference type="InterPro" id="IPR036291">
    <property type="entry name" value="NAD(P)-bd_dom_sf"/>
</dbReference>
<dbReference type="InterPro" id="IPR029753">
    <property type="entry name" value="D-isomer_DH_CS"/>
</dbReference>
<evidence type="ECO:0000259" key="5">
    <source>
        <dbReference type="Pfam" id="PF00389"/>
    </source>
</evidence>
<dbReference type="Proteomes" id="UP000559809">
    <property type="component" value="Unassembled WGS sequence"/>
</dbReference>
<evidence type="ECO:0000313" key="7">
    <source>
        <dbReference type="EMBL" id="NYT51329.1"/>
    </source>
</evidence>
<dbReference type="Pfam" id="PF02826">
    <property type="entry name" value="2-Hacid_dh_C"/>
    <property type="match status" value="1"/>
</dbReference>
<dbReference type="PANTHER" id="PTHR43761:SF1">
    <property type="entry name" value="D-ISOMER SPECIFIC 2-HYDROXYACID DEHYDROGENASE CATALYTIC DOMAIN-CONTAINING PROTEIN-RELATED"/>
    <property type="match status" value="1"/>
</dbReference>
<feature type="domain" description="D-isomer specific 2-hydroxyacid dehydrogenase catalytic" evidence="5">
    <location>
        <begin position="30"/>
        <end position="321"/>
    </location>
</feature>
<comment type="caution">
    <text evidence="7">The sequence shown here is derived from an EMBL/GenBank/DDBJ whole genome shotgun (WGS) entry which is preliminary data.</text>
</comment>
<evidence type="ECO:0000256" key="1">
    <source>
        <dbReference type="ARBA" id="ARBA00005854"/>
    </source>
</evidence>
<dbReference type="EMBL" id="JACCEM010000011">
    <property type="protein sequence ID" value="NYT51329.1"/>
    <property type="molecule type" value="Genomic_DNA"/>
</dbReference>
<evidence type="ECO:0000259" key="6">
    <source>
        <dbReference type="Pfam" id="PF02826"/>
    </source>
</evidence>
<dbReference type="Gene3D" id="3.40.50.720">
    <property type="entry name" value="NAD(P)-binding Rossmann-like Domain"/>
    <property type="match status" value="2"/>
</dbReference>
<dbReference type="PROSITE" id="PS00670">
    <property type="entry name" value="D_2_HYDROXYACID_DH_2"/>
    <property type="match status" value="1"/>
</dbReference>
<dbReference type="GO" id="GO:0016616">
    <property type="term" value="F:oxidoreductase activity, acting on the CH-OH group of donors, NAD or NADP as acceptor"/>
    <property type="evidence" value="ECO:0007669"/>
    <property type="project" value="InterPro"/>
</dbReference>
<dbReference type="AlphaFoldDB" id="A0A853G4U1"/>
<evidence type="ECO:0000256" key="3">
    <source>
        <dbReference type="ARBA" id="ARBA00023027"/>
    </source>
</evidence>
<dbReference type="CDD" id="cd12162">
    <property type="entry name" value="2-Hacid_dh_4"/>
    <property type="match status" value="1"/>
</dbReference>
<dbReference type="GO" id="GO:0051287">
    <property type="term" value="F:NAD binding"/>
    <property type="evidence" value="ECO:0007669"/>
    <property type="project" value="InterPro"/>
</dbReference>